<sequence length="120" mass="13042">MRSSLWPAVRRLDHKCGRPLGGKLDAQPTRVELIPAARVSLITNELFLSLSLSLSFRLGSKADIREPTAVVNGTGKGVQETSIETTRRALVDGQHFHAIMHNLLVPVGQVAPTPSNAKRL</sequence>
<protein>
    <submittedName>
        <fullName evidence="1">Uncharacterized protein</fullName>
    </submittedName>
</protein>
<reference evidence="1" key="1">
    <citation type="journal article" date="2014" name="Nat. Genet.">
        <title>Genome and transcriptome of the porcine whipworm Trichuris suis.</title>
        <authorList>
            <person name="Jex A.R."/>
            <person name="Nejsum P."/>
            <person name="Schwarz E.M."/>
            <person name="Hu L."/>
            <person name="Young N.D."/>
            <person name="Hall R.S."/>
            <person name="Korhonen P.K."/>
            <person name="Liao S."/>
            <person name="Thamsborg S."/>
            <person name="Xia J."/>
            <person name="Xu P."/>
            <person name="Wang S."/>
            <person name="Scheerlinck J.P."/>
            <person name="Hofmann A."/>
            <person name="Sternberg P.W."/>
            <person name="Wang J."/>
            <person name="Gasser R.B."/>
        </authorList>
    </citation>
    <scope>NUCLEOTIDE SEQUENCE [LARGE SCALE GENOMIC DNA]</scope>
    <source>
        <strain evidence="1">DCEP-RM93F</strain>
    </source>
</reference>
<dbReference type="EMBL" id="KL367476">
    <property type="protein sequence ID" value="KFD72735.1"/>
    <property type="molecule type" value="Genomic_DNA"/>
</dbReference>
<accession>A0A085NTD9</accession>
<dbReference type="AlphaFoldDB" id="A0A085NTD9"/>
<evidence type="ECO:0000313" key="1">
    <source>
        <dbReference type="EMBL" id="KFD72735.1"/>
    </source>
</evidence>
<proteinExistence type="predicted"/>
<name>A0A085NTD9_9BILA</name>
<gene>
    <name evidence="1" type="ORF">M514_15139</name>
</gene>
<organism evidence="1">
    <name type="scientific">Trichuris suis</name>
    <name type="common">pig whipworm</name>
    <dbReference type="NCBI Taxonomy" id="68888"/>
    <lineage>
        <taxon>Eukaryota</taxon>
        <taxon>Metazoa</taxon>
        <taxon>Ecdysozoa</taxon>
        <taxon>Nematoda</taxon>
        <taxon>Enoplea</taxon>
        <taxon>Dorylaimia</taxon>
        <taxon>Trichinellida</taxon>
        <taxon>Trichuridae</taxon>
        <taxon>Trichuris</taxon>
    </lineage>
</organism>
<dbReference type="Proteomes" id="UP000030758">
    <property type="component" value="Unassembled WGS sequence"/>
</dbReference>